<feature type="chain" id="PRO_5034568745" description="Hydrophobic surface binding protein A-domain-containing protein" evidence="1">
    <location>
        <begin position="22"/>
        <end position="175"/>
    </location>
</feature>
<evidence type="ECO:0000256" key="1">
    <source>
        <dbReference type="SAM" id="SignalP"/>
    </source>
</evidence>
<dbReference type="InterPro" id="IPR021054">
    <property type="entry name" value="Cell_wall_mannoprotein_1"/>
</dbReference>
<dbReference type="GO" id="GO:0005576">
    <property type="term" value="C:extracellular region"/>
    <property type="evidence" value="ECO:0007669"/>
    <property type="project" value="TreeGrafter"/>
</dbReference>
<sequence>MLFSSLTPIALLVALATSTLGATTAKQTVNDMTALHESVIKARESLEGWNGGLMGAIPVASKIQGVQSAAANARRSIDDADGFDGEDSEAVMAAYEKLQPEIVGALNAAEKQAPAFKDAGVGFVARAMVNDLKTEKDKFETAMQQKLPAENYRKASPSVAEVDAAFDKAHKALAA</sequence>
<dbReference type="AlphaFoldDB" id="A0A8H6PJP2"/>
<gene>
    <name evidence="2" type="ORF">CNMCM6106_007852</name>
</gene>
<evidence type="ECO:0008006" key="4">
    <source>
        <dbReference type="Google" id="ProtNLM"/>
    </source>
</evidence>
<dbReference type="PANTHER" id="PTHR38123">
    <property type="entry name" value="CELL WALL SERINE-THREONINE-RICH GALACTOMANNOPROTEIN MP1 (AFU_ORTHOLOGUE AFUA_4G03240)"/>
    <property type="match status" value="1"/>
</dbReference>
<keyword evidence="1" id="KW-0732">Signal</keyword>
<comment type="caution">
    <text evidence="2">The sequence shown here is derived from an EMBL/GenBank/DDBJ whole genome shotgun (WGS) entry which is preliminary data.</text>
</comment>
<proteinExistence type="predicted"/>
<reference evidence="2" key="1">
    <citation type="submission" date="2020-06" db="EMBL/GenBank/DDBJ databases">
        <title>Draft genome sequences of strains closely related to Aspergillus parafelis and Aspergillus hiratsukae.</title>
        <authorList>
            <person name="Dos Santos R.A.C."/>
            <person name="Rivero-Menendez O."/>
            <person name="Steenwyk J.L."/>
            <person name="Mead M.E."/>
            <person name="Goldman G.H."/>
            <person name="Alastruey-Izquierdo A."/>
            <person name="Rokas A."/>
        </authorList>
    </citation>
    <scope>NUCLEOTIDE SEQUENCE</scope>
    <source>
        <strain evidence="2">CNM-CM6106</strain>
    </source>
</reference>
<dbReference type="Pfam" id="PF12296">
    <property type="entry name" value="HsbA"/>
    <property type="match status" value="1"/>
</dbReference>
<organism evidence="2 3">
    <name type="scientific">Aspergillus hiratsukae</name>
    <dbReference type="NCBI Taxonomy" id="1194566"/>
    <lineage>
        <taxon>Eukaryota</taxon>
        <taxon>Fungi</taxon>
        <taxon>Dikarya</taxon>
        <taxon>Ascomycota</taxon>
        <taxon>Pezizomycotina</taxon>
        <taxon>Eurotiomycetes</taxon>
        <taxon>Eurotiomycetidae</taxon>
        <taxon>Eurotiales</taxon>
        <taxon>Aspergillaceae</taxon>
        <taxon>Aspergillus</taxon>
        <taxon>Aspergillus subgen. Fumigati</taxon>
    </lineage>
</organism>
<accession>A0A8H6PJP2</accession>
<dbReference type="Gene3D" id="1.20.1280.140">
    <property type="match status" value="1"/>
</dbReference>
<name>A0A8H6PJP2_9EURO</name>
<evidence type="ECO:0000313" key="3">
    <source>
        <dbReference type="Proteomes" id="UP000662466"/>
    </source>
</evidence>
<dbReference type="EMBL" id="JACBAF010002316">
    <property type="protein sequence ID" value="KAF7155940.1"/>
    <property type="molecule type" value="Genomic_DNA"/>
</dbReference>
<dbReference type="Proteomes" id="UP000662466">
    <property type="component" value="Unassembled WGS sequence"/>
</dbReference>
<protein>
    <recommendedName>
        <fullName evidence="4">Hydrophobic surface binding protein A-domain-containing protein</fullName>
    </recommendedName>
</protein>
<dbReference type="PANTHER" id="PTHR38123:SF3">
    <property type="entry name" value="ANTIGENIC CELL WALL GALACTOMANNOPROTEIN"/>
    <property type="match status" value="1"/>
</dbReference>
<feature type="signal peptide" evidence="1">
    <location>
        <begin position="1"/>
        <end position="21"/>
    </location>
</feature>
<evidence type="ECO:0000313" key="2">
    <source>
        <dbReference type="EMBL" id="KAF7155940.1"/>
    </source>
</evidence>